<keyword evidence="4" id="KW-0720">Serine protease</keyword>
<protein>
    <submittedName>
        <fullName evidence="5">Peptidase family S51</fullName>
    </submittedName>
</protein>
<accession>A0A1G5S2Q5</accession>
<dbReference type="PANTHER" id="PTHR20842">
    <property type="entry name" value="PROTEASE S51 ALPHA-ASPARTYL DIPEPTIDASE"/>
    <property type="match status" value="1"/>
</dbReference>
<name>A0A1G5S2Q5_PSEXY</name>
<dbReference type="GO" id="GO:0006508">
    <property type="term" value="P:proteolysis"/>
    <property type="evidence" value="ECO:0007669"/>
    <property type="project" value="UniProtKB-KW"/>
</dbReference>
<dbReference type="CDD" id="cd03146">
    <property type="entry name" value="GAT1_Peptidase_E"/>
    <property type="match status" value="1"/>
</dbReference>
<evidence type="ECO:0000313" key="5">
    <source>
        <dbReference type="EMBL" id="SCZ80672.1"/>
    </source>
</evidence>
<evidence type="ECO:0000313" key="6">
    <source>
        <dbReference type="Proteomes" id="UP000199428"/>
    </source>
</evidence>
<evidence type="ECO:0000256" key="2">
    <source>
        <dbReference type="ARBA" id="ARBA00022670"/>
    </source>
</evidence>
<dbReference type="Pfam" id="PF03575">
    <property type="entry name" value="Peptidase_S51"/>
    <property type="match status" value="1"/>
</dbReference>
<evidence type="ECO:0000256" key="4">
    <source>
        <dbReference type="ARBA" id="ARBA00022825"/>
    </source>
</evidence>
<keyword evidence="3" id="KW-0378">Hydrolase</keyword>
<proteinExistence type="inferred from homology"/>
<dbReference type="InterPro" id="IPR005320">
    <property type="entry name" value="Peptidase_S51"/>
</dbReference>
<comment type="similarity">
    <text evidence="1">Belongs to the peptidase S51 family.</text>
</comment>
<evidence type="ECO:0000256" key="1">
    <source>
        <dbReference type="ARBA" id="ARBA00006534"/>
    </source>
</evidence>
<dbReference type="PANTHER" id="PTHR20842:SF0">
    <property type="entry name" value="ALPHA-ASPARTYL DIPEPTIDASE"/>
    <property type="match status" value="1"/>
</dbReference>
<dbReference type="Proteomes" id="UP000199428">
    <property type="component" value="Unassembled WGS sequence"/>
</dbReference>
<dbReference type="RefSeq" id="WP_090163687.1">
    <property type="nucleotide sequence ID" value="NZ_FMWK01000015.1"/>
</dbReference>
<dbReference type="Gene3D" id="3.40.50.880">
    <property type="match status" value="1"/>
</dbReference>
<reference evidence="5 6" key="1">
    <citation type="submission" date="2016-10" db="EMBL/GenBank/DDBJ databases">
        <authorList>
            <person name="de Groot N.N."/>
        </authorList>
    </citation>
    <scope>NUCLEOTIDE SEQUENCE [LARGE SCALE GENOMIC DNA]</scope>
    <source>
        <strain evidence="5 6">DSM 10317</strain>
    </source>
</reference>
<dbReference type="GO" id="GO:0008236">
    <property type="term" value="F:serine-type peptidase activity"/>
    <property type="evidence" value="ECO:0007669"/>
    <property type="project" value="UniProtKB-KW"/>
</dbReference>
<dbReference type="InterPro" id="IPR029062">
    <property type="entry name" value="Class_I_gatase-like"/>
</dbReference>
<organism evidence="5 6">
    <name type="scientific">Pseudobutyrivibrio xylanivorans</name>
    <dbReference type="NCBI Taxonomy" id="185007"/>
    <lineage>
        <taxon>Bacteria</taxon>
        <taxon>Bacillati</taxon>
        <taxon>Bacillota</taxon>
        <taxon>Clostridia</taxon>
        <taxon>Lachnospirales</taxon>
        <taxon>Lachnospiraceae</taxon>
        <taxon>Pseudobutyrivibrio</taxon>
    </lineage>
</organism>
<evidence type="ECO:0000256" key="3">
    <source>
        <dbReference type="ARBA" id="ARBA00022801"/>
    </source>
</evidence>
<keyword evidence="2" id="KW-0645">Protease</keyword>
<sequence length="232" mass="25693">MGRIVAIGGGELDTTHRINEYIVKLAGKKNPNFLFIGTASHDAEGYISGIQKEFENLGCAVSALRLTTGNYTDVEIDSILNQADIIYVGGGDTSFMMDTWKKYGLDEKLKQIYYNDRAVLSGLSAGAICWFSCGHSDSSIFEVDGQIGYGWVNGLLEIFPYAFCPHYNEREELLDSMIDEKESPCIALENNVAFVEQDGCISYIASDNSSKAYVLNYVDGILKKQEQKVDKL</sequence>
<dbReference type="EMBL" id="FMWK01000015">
    <property type="protein sequence ID" value="SCZ80672.1"/>
    <property type="molecule type" value="Genomic_DNA"/>
</dbReference>
<dbReference type="AlphaFoldDB" id="A0A1G5S2Q5"/>
<dbReference type="SUPFAM" id="SSF52317">
    <property type="entry name" value="Class I glutamine amidotransferase-like"/>
    <property type="match status" value="1"/>
</dbReference>
<gene>
    <name evidence="5" type="ORF">SAMN02910350_02416</name>
</gene>